<protein>
    <submittedName>
        <fullName evidence="1">Uncharacterized protein</fullName>
    </submittedName>
</protein>
<dbReference type="EMBL" id="CT868318">
    <property type="protein sequence ID" value="CAK78761.1"/>
    <property type="molecule type" value="Genomic_DNA"/>
</dbReference>
<keyword evidence="2" id="KW-1185">Reference proteome</keyword>
<evidence type="ECO:0000313" key="2">
    <source>
        <dbReference type="Proteomes" id="UP000000600"/>
    </source>
</evidence>
<dbReference type="Proteomes" id="UP000000600">
    <property type="component" value="Unassembled WGS sequence"/>
</dbReference>
<reference evidence="1 2" key="1">
    <citation type="journal article" date="2006" name="Nature">
        <title>Global trends of whole-genome duplications revealed by the ciliate Paramecium tetraurelia.</title>
        <authorList>
            <consortium name="Genoscope"/>
            <person name="Aury J.-M."/>
            <person name="Jaillon O."/>
            <person name="Duret L."/>
            <person name="Noel B."/>
            <person name="Jubin C."/>
            <person name="Porcel B.M."/>
            <person name="Segurens B."/>
            <person name="Daubin V."/>
            <person name="Anthouard V."/>
            <person name="Aiach N."/>
            <person name="Arnaiz O."/>
            <person name="Billaut A."/>
            <person name="Beisson J."/>
            <person name="Blanc I."/>
            <person name="Bouhouche K."/>
            <person name="Camara F."/>
            <person name="Duharcourt S."/>
            <person name="Guigo R."/>
            <person name="Gogendeau D."/>
            <person name="Katinka M."/>
            <person name="Keller A.-M."/>
            <person name="Kissmehl R."/>
            <person name="Klotz C."/>
            <person name="Koll F."/>
            <person name="Le Moue A."/>
            <person name="Lepere C."/>
            <person name="Malinsky S."/>
            <person name="Nowacki M."/>
            <person name="Nowak J.K."/>
            <person name="Plattner H."/>
            <person name="Poulain J."/>
            <person name="Ruiz F."/>
            <person name="Serrano V."/>
            <person name="Zagulski M."/>
            <person name="Dessen P."/>
            <person name="Betermier M."/>
            <person name="Weissenbach J."/>
            <person name="Scarpelli C."/>
            <person name="Schachter V."/>
            <person name="Sperling L."/>
            <person name="Meyer E."/>
            <person name="Cohen J."/>
            <person name="Wincker P."/>
        </authorList>
    </citation>
    <scope>NUCLEOTIDE SEQUENCE [LARGE SCALE GENOMIC DNA]</scope>
    <source>
        <strain evidence="1 2">Stock d4-2</strain>
    </source>
</reference>
<dbReference type="InParanoid" id="A0D6U4"/>
<proteinExistence type="predicted"/>
<dbReference type="AlphaFoldDB" id="A0D6U4"/>
<organism evidence="1 2">
    <name type="scientific">Paramecium tetraurelia</name>
    <dbReference type="NCBI Taxonomy" id="5888"/>
    <lineage>
        <taxon>Eukaryota</taxon>
        <taxon>Sar</taxon>
        <taxon>Alveolata</taxon>
        <taxon>Ciliophora</taxon>
        <taxon>Intramacronucleata</taxon>
        <taxon>Oligohymenophorea</taxon>
        <taxon>Peniculida</taxon>
        <taxon>Parameciidae</taxon>
        <taxon>Paramecium</taxon>
    </lineage>
</organism>
<dbReference type="HOGENOM" id="CLU_1499110_0_0_1"/>
<name>A0D6U4_PARTE</name>
<dbReference type="RefSeq" id="XP_001446158.1">
    <property type="nucleotide sequence ID" value="XM_001446121.1"/>
</dbReference>
<sequence>MQQGRKMQEGKGKLQRCMIWQKGIQGQKFQRFEMQQNRQAEDAQKQNCNFQKKRDYHRNRNLYGCLLCKRRKILRNQEGDCCKICLEENQRQKFEIVNHIQTFKNWEIRTIQEELRQTENVFLYQLLKSKISLKMKLMKLWQILESRFDQNAQANQEKIRQMLIDLIQKLKANQILNIVY</sequence>
<dbReference type="GeneID" id="5031943"/>
<evidence type="ECO:0000313" key="1">
    <source>
        <dbReference type="EMBL" id="CAK78761.1"/>
    </source>
</evidence>
<accession>A0D6U4</accession>
<dbReference type="KEGG" id="ptm:GSPATT00001802001"/>
<gene>
    <name evidence="1" type="ORF">GSPATT00001802001</name>
</gene>